<evidence type="ECO:0000256" key="1">
    <source>
        <dbReference type="SAM" id="MobiDB-lite"/>
    </source>
</evidence>
<comment type="caution">
    <text evidence="2">The sequence shown here is derived from an EMBL/GenBank/DDBJ whole genome shotgun (WGS) entry which is preliminary data.</text>
</comment>
<keyword evidence="3" id="KW-1185">Reference proteome</keyword>
<sequence length="171" mass="19595">MKLVHFLNYSMMRLCPDHFIWKRERNSHHGGAKRNCRKTAEEKEPFPRGPGRSPIPCKVCTKADSSSGYLSDDGILANNPVVFFVAQPDSSPDEYFSASSKMVKQNFIALHQIYLLLCYKFLAHSATTYFPILSCFHSSTITSISNTFYPSFLQTHNASRKVIIDQLMWKY</sequence>
<name>A0ABP0FQI5_CLALP</name>
<dbReference type="InterPro" id="IPR052316">
    <property type="entry name" value="Speedy-Ringo_regulator"/>
</dbReference>
<accession>A0ABP0FQI5</accession>
<dbReference type="PANTHER" id="PTHR31545:SF5">
    <property type="entry name" value="SPEEDY PROTEIN A"/>
    <property type="match status" value="1"/>
</dbReference>
<protein>
    <submittedName>
        <fullName evidence="2">Uncharacterized protein</fullName>
    </submittedName>
</protein>
<proteinExistence type="predicted"/>
<dbReference type="EMBL" id="CAWYQH010000068">
    <property type="protein sequence ID" value="CAK8680238.1"/>
    <property type="molecule type" value="Genomic_DNA"/>
</dbReference>
<reference evidence="2 3" key="1">
    <citation type="submission" date="2024-02" db="EMBL/GenBank/DDBJ databases">
        <authorList>
            <person name="Daric V."/>
            <person name="Darras S."/>
        </authorList>
    </citation>
    <scope>NUCLEOTIDE SEQUENCE [LARGE SCALE GENOMIC DNA]</scope>
</reference>
<dbReference type="Proteomes" id="UP001642483">
    <property type="component" value="Unassembled WGS sequence"/>
</dbReference>
<dbReference type="PANTHER" id="PTHR31545">
    <property type="entry name" value="SEEDY PROTEIN A/C FAMILY MEMBER"/>
    <property type="match status" value="1"/>
</dbReference>
<feature type="region of interest" description="Disordered" evidence="1">
    <location>
        <begin position="29"/>
        <end position="51"/>
    </location>
</feature>
<evidence type="ECO:0000313" key="3">
    <source>
        <dbReference type="Proteomes" id="UP001642483"/>
    </source>
</evidence>
<organism evidence="2 3">
    <name type="scientific">Clavelina lepadiformis</name>
    <name type="common">Light-bulb sea squirt</name>
    <name type="synonym">Ascidia lepadiformis</name>
    <dbReference type="NCBI Taxonomy" id="159417"/>
    <lineage>
        <taxon>Eukaryota</taxon>
        <taxon>Metazoa</taxon>
        <taxon>Chordata</taxon>
        <taxon>Tunicata</taxon>
        <taxon>Ascidiacea</taxon>
        <taxon>Aplousobranchia</taxon>
        <taxon>Clavelinidae</taxon>
        <taxon>Clavelina</taxon>
    </lineage>
</organism>
<gene>
    <name evidence="2" type="ORF">CVLEPA_LOCUS10512</name>
</gene>
<evidence type="ECO:0000313" key="2">
    <source>
        <dbReference type="EMBL" id="CAK8680238.1"/>
    </source>
</evidence>